<organism evidence="2 3">
    <name type="scientific">Ambispora leptoticha</name>
    <dbReference type="NCBI Taxonomy" id="144679"/>
    <lineage>
        <taxon>Eukaryota</taxon>
        <taxon>Fungi</taxon>
        <taxon>Fungi incertae sedis</taxon>
        <taxon>Mucoromycota</taxon>
        <taxon>Glomeromycotina</taxon>
        <taxon>Glomeromycetes</taxon>
        <taxon>Archaeosporales</taxon>
        <taxon>Ambisporaceae</taxon>
        <taxon>Ambispora</taxon>
    </lineage>
</organism>
<evidence type="ECO:0000256" key="1">
    <source>
        <dbReference type="SAM" id="MobiDB-lite"/>
    </source>
</evidence>
<accession>A0A9N9E576</accession>
<evidence type="ECO:0000313" key="3">
    <source>
        <dbReference type="Proteomes" id="UP000789508"/>
    </source>
</evidence>
<protein>
    <submittedName>
        <fullName evidence="2">2704_t:CDS:1</fullName>
    </submittedName>
</protein>
<evidence type="ECO:0000313" key="2">
    <source>
        <dbReference type="EMBL" id="CAG8661246.1"/>
    </source>
</evidence>
<feature type="compositionally biased region" description="Polar residues" evidence="1">
    <location>
        <begin position="33"/>
        <end position="54"/>
    </location>
</feature>
<reference evidence="2" key="1">
    <citation type="submission" date="2021-06" db="EMBL/GenBank/DDBJ databases">
        <authorList>
            <person name="Kallberg Y."/>
            <person name="Tangrot J."/>
            <person name="Rosling A."/>
        </authorList>
    </citation>
    <scope>NUCLEOTIDE SEQUENCE</scope>
    <source>
        <strain evidence="2">FL130A</strain>
    </source>
</reference>
<dbReference type="EMBL" id="CAJVPS010010917">
    <property type="protein sequence ID" value="CAG8661246.1"/>
    <property type="molecule type" value="Genomic_DNA"/>
</dbReference>
<keyword evidence="3" id="KW-1185">Reference proteome</keyword>
<sequence length="114" mass="13068">NFNIRGVLEWIREQISRDNFGDYELLFLTPTALSPTKSSNKPLSESPIKSSVEPSTEPPKKFSSAPDSRLNKLLNHYQFAYYLKEICDIIKAKENDYPLYNAKDGKPAKFPLEI</sequence>
<name>A0A9N9E576_9GLOM</name>
<gene>
    <name evidence="2" type="ORF">ALEPTO_LOCUS10328</name>
</gene>
<proteinExistence type="predicted"/>
<dbReference type="AlphaFoldDB" id="A0A9N9E576"/>
<feature type="non-terminal residue" evidence="2">
    <location>
        <position position="1"/>
    </location>
</feature>
<feature type="region of interest" description="Disordered" evidence="1">
    <location>
        <begin position="33"/>
        <end position="67"/>
    </location>
</feature>
<dbReference type="Proteomes" id="UP000789508">
    <property type="component" value="Unassembled WGS sequence"/>
</dbReference>
<comment type="caution">
    <text evidence="2">The sequence shown here is derived from an EMBL/GenBank/DDBJ whole genome shotgun (WGS) entry which is preliminary data.</text>
</comment>
<dbReference type="OrthoDB" id="3169942at2759"/>